<keyword evidence="4" id="KW-0472">Membrane</keyword>
<keyword evidence="2" id="KW-0328">Glycosyltransferase</keyword>
<dbReference type="InterPro" id="IPR001173">
    <property type="entry name" value="Glyco_trans_2-like"/>
</dbReference>
<comment type="similarity">
    <text evidence="1">Belongs to the glycosyltransferase 2 family.</text>
</comment>
<feature type="domain" description="Glycosyltransferase 2-like" evidence="5">
    <location>
        <begin position="17"/>
        <end position="187"/>
    </location>
</feature>
<evidence type="ECO:0000259" key="5">
    <source>
        <dbReference type="Pfam" id="PF00535"/>
    </source>
</evidence>
<evidence type="ECO:0000256" key="4">
    <source>
        <dbReference type="SAM" id="Phobius"/>
    </source>
</evidence>
<organism evidence="6 7">
    <name type="scientific">candidate division KSB3 bacterium</name>
    <dbReference type="NCBI Taxonomy" id="2044937"/>
    <lineage>
        <taxon>Bacteria</taxon>
        <taxon>candidate division KSB3</taxon>
    </lineage>
</organism>
<keyword evidence="3" id="KW-0808">Transferase</keyword>
<name>A0A2G6E6T0_9BACT</name>
<dbReference type="InterPro" id="IPR029044">
    <property type="entry name" value="Nucleotide-diphossugar_trans"/>
</dbReference>
<evidence type="ECO:0000256" key="1">
    <source>
        <dbReference type="ARBA" id="ARBA00006739"/>
    </source>
</evidence>
<evidence type="ECO:0000256" key="3">
    <source>
        <dbReference type="ARBA" id="ARBA00022679"/>
    </source>
</evidence>
<reference evidence="6 7" key="1">
    <citation type="submission" date="2017-10" db="EMBL/GenBank/DDBJ databases">
        <title>Novel microbial diversity and functional potential in the marine mammal oral microbiome.</title>
        <authorList>
            <person name="Dudek N.K."/>
            <person name="Sun C.L."/>
            <person name="Burstein D."/>
            <person name="Kantor R.S."/>
            <person name="Aliaga Goltsman D.S."/>
            <person name="Bik E.M."/>
            <person name="Thomas B.C."/>
            <person name="Banfield J.F."/>
            <person name="Relman D.A."/>
        </authorList>
    </citation>
    <scope>NUCLEOTIDE SEQUENCE [LARGE SCALE GENOMIC DNA]</scope>
    <source>
        <strain evidence="6">DOLZORAL124_49_17</strain>
    </source>
</reference>
<dbReference type="Gene3D" id="3.90.550.10">
    <property type="entry name" value="Spore Coat Polysaccharide Biosynthesis Protein SpsA, Chain A"/>
    <property type="match status" value="1"/>
</dbReference>
<dbReference type="GO" id="GO:0016757">
    <property type="term" value="F:glycosyltransferase activity"/>
    <property type="evidence" value="ECO:0007669"/>
    <property type="project" value="UniProtKB-KW"/>
</dbReference>
<dbReference type="SUPFAM" id="SSF53448">
    <property type="entry name" value="Nucleotide-diphospho-sugar transferases"/>
    <property type="match status" value="1"/>
</dbReference>
<dbReference type="PANTHER" id="PTHR43179">
    <property type="entry name" value="RHAMNOSYLTRANSFERASE WBBL"/>
    <property type="match status" value="1"/>
</dbReference>
<dbReference type="AlphaFoldDB" id="A0A2G6E6T0"/>
<comment type="caution">
    <text evidence="6">The sequence shown here is derived from an EMBL/GenBank/DDBJ whole genome shotgun (WGS) entry which is preliminary data.</text>
</comment>
<evidence type="ECO:0000313" key="7">
    <source>
        <dbReference type="Proteomes" id="UP000229740"/>
    </source>
</evidence>
<keyword evidence="4" id="KW-0812">Transmembrane</keyword>
<evidence type="ECO:0000256" key="2">
    <source>
        <dbReference type="ARBA" id="ARBA00022676"/>
    </source>
</evidence>
<protein>
    <recommendedName>
        <fullName evidence="5">Glycosyltransferase 2-like domain-containing protein</fullName>
    </recommendedName>
</protein>
<gene>
    <name evidence="6" type="ORF">CSB45_06140</name>
</gene>
<dbReference type="PANTHER" id="PTHR43179:SF12">
    <property type="entry name" value="GALACTOFURANOSYLTRANSFERASE GLFT2"/>
    <property type="match status" value="1"/>
</dbReference>
<feature type="transmembrane region" description="Helical" evidence="4">
    <location>
        <begin position="297"/>
        <end position="319"/>
    </location>
</feature>
<accession>A0A2G6E6T0</accession>
<dbReference type="EMBL" id="PDPS01000025">
    <property type="protein sequence ID" value="PID57800.1"/>
    <property type="molecule type" value="Genomic_DNA"/>
</dbReference>
<keyword evidence="4" id="KW-1133">Transmembrane helix</keyword>
<dbReference type="Proteomes" id="UP000229740">
    <property type="component" value="Unassembled WGS sequence"/>
</dbReference>
<evidence type="ECO:0000313" key="6">
    <source>
        <dbReference type="EMBL" id="PID57800.1"/>
    </source>
</evidence>
<dbReference type="CDD" id="cd04186">
    <property type="entry name" value="GT_2_like_c"/>
    <property type="match status" value="1"/>
</dbReference>
<dbReference type="Pfam" id="PF00535">
    <property type="entry name" value="Glycos_transf_2"/>
    <property type="match status" value="1"/>
</dbReference>
<proteinExistence type="inferred from homology"/>
<sequence>MQQKSQHPSSHTKQLVSIILINWNGKRFLPECLRSIREQSYPYLELFVIDNASDDGSAELLHTHYRHERLLLNHKNLGYCGGANLGIRKAHGEYILLLNPDIILEANFVEQLVRSAACNPHCGMFSGKLLRFDRQTLDSTGQFLRPDISPLERGYGEKDQGQYERSGPVFSVCGAVAFYRRAMLEEIRLADQYFDEHYFAFYEDLDIGWRAQLCGWQAVYEPTAVAYHYRGGGLNSQSKAAPWFERLPLLPKVSFSSKPLFIQRHVLVNRYLTILKNVSWRDLLVGLPAILRYEMLMWAYVLLIRPALFSTLIDVMRLLPAMLRTRKQIARKTRIVPSEFRRRLHSLST</sequence>